<feature type="compositionally biased region" description="Basic and acidic residues" evidence="1">
    <location>
        <begin position="67"/>
        <end position="76"/>
    </location>
</feature>
<feature type="region of interest" description="Disordered" evidence="1">
    <location>
        <begin position="164"/>
        <end position="218"/>
    </location>
</feature>
<dbReference type="AlphaFoldDB" id="A0A6J4PTN3"/>
<keyword evidence="2" id="KW-0645">Protease</keyword>
<gene>
    <name evidence="2" type="ORF">AVDCRST_MAG22-2639</name>
</gene>
<protein>
    <submittedName>
        <fullName evidence="2">CAAX amino terminal protease family protein</fullName>
    </submittedName>
</protein>
<feature type="non-terminal residue" evidence="2">
    <location>
        <position position="1"/>
    </location>
</feature>
<feature type="region of interest" description="Disordered" evidence="1">
    <location>
        <begin position="28"/>
        <end position="144"/>
    </location>
</feature>
<feature type="compositionally biased region" description="Low complexity" evidence="1">
    <location>
        <begin position="120"/>
        <end position="129"/>
    </location>
</feature>
<feature type="compositionally biased region" description="Pro residues" evidence="1">
    <location>
        <begin position="179"/>
        <end position="192"/>
    </location>
</feature>
<accession>A0A6J4PTN3</accession>
<keyword evidence="2" id="KW-0378">Hydrolase</keyword>
<feature type="compositionally biased region" description="Basic and acidic residues" evidence="1">
    <location>
        <begin position="131"/>
        <end position="143"/>
    </location>
</feature>
<feature type="compositionally biased region" description="Basic residues" evidence="1">
    <location>
        <begin position="35"/>
        <end position="46"/>
    </location>
</feature>
<feature type="compositionally biased region" description="Basic and acidic residues" evidence="1">
    <location>
        <begin position="202"/>
        <end position="211"/>
    </location>
</feature>
<evidence type="ECO:0000256" key="1">
    <source>
        <dbReference type="SAM" id="MobiDB-lite"/>
    </source>
</evidence>
<reference evidence="2" key="1">
    <citation type="submission" date="2020-02" db="EMBL/GenBank/DDBJ databases">
        <authorList>
            <person name="Meier V. D."/>
        </authorList>
    </citation>
    <scope>NUCLEOTIDE SEQUENCE</scope>
    <source>
        <strain evidence="2">AVDCRST_MAG22</strain>
    </source>
</reference>
<name>A0A6J4PTN3_9ACTN</name>
<dbReference type="EMBL" id="CADCUV010000118">
    <property type="protein sequence ID" value="CAA9421967.1"/>
    <property type="molecule type" value="Genomic_DNA"/>
</dbReference>
<proteinExistence type="predicted"/>
<organism evidence="2">
    <name type="scientific">uncultured Rubrobacteraceae bacterium</name>
    <dbReference type="NCBI Taxonomy" id="349277"/>
    <lineage>
        <taxon>Bacteria</taxon>
        <taxon>Bacillati</taxon>
        <taxon>Actinomycetota</taxon>
        <taxon>Rubrobacteria</taxon>
        <taxon>Rubrobacterales</taxon>
        <taxon>Rubrobacteraceae</taxon>
        <taxon>environmental samples</taxon>
    </lineage>
</organism>
<evidence type="ECO:0000313" key="2">
    <source>
        <dbReference type="EMBL" id="CAA9421967.1"/>
    </source>
</evidence>
<dbReference type="GO" id="GO:0006508">
    <property type="term" value="P:proteolysis"/>
    <property type="evidence" value="ECO:0007669"/>
    <property type="project" value="UniProtKB-KW"/>
</dbReference>
<dbReference type="GO" id="GO:0008233">
    <property type="term" value="F:peptidase activity"/>
    <property type="evidence" value="ECO:0007669"/>
    <property type="project" value="UniProtKB-KW"/>
</dbReference>
<feature type="non-terminal residue" evidence="2">
    <location>
        <position position="218"/>
    </location>
</feature>
<sequence length="218" mass="24340">GLPVLAGRRRGAGLRPQGELLAGTSWFQAPCGRPARGRGARGHRRRLGDSDEHHRQPYQRLCPRQARLLDRVDRPAAVHARSRRLGGERPGLSRPGDNLGGRPPRPGRRGAGLPRRRLQRPQPYRRPALFEAHRNDPGQDRRQMAFHPLGPRVLGVLRVAAPGAGPADGHLDPGRSPLRPLPPHRQPPPPLRGPRHVQLLRHLPDNPERPRCLRTTRL</sequence>